<reference evidence="2" key="2">
    <citation type="submission" date="2022-01" db="EMBL/GenBank/DDBJ databases">
        <authorList>
            <person name="Yamashiro T."/>
            <person name="Shiraishi A."/>
            <person name="Satake H."/>
            <person name="Nakayama K."/>
        </authorList>
    </citation>
    <scope>NUCLEOTIDE SEQUENCE</scope>
</reference>
<evidence type="ECO:0000313" key="3">
    <source>
        <dbReference type="Proteomes" id="UP001151760"/>
    </source>
</evidence>
<evidence type="ECO:0000313" key="2">
    <source>
        <dbReference type="EMBL" id="GJS77254.1"/>
    </source>
</evidence>
<accession>A0ABQ4YHK1</accession>
<comment type="caution">
    <text evidence="2">The sequence shown here is derived from an EMBL/GenBank/DDBJ whole genome shotgun (WGS) entry which is preliminary data.</text>
</comment>
<sequence length="118" mass="13611">MSLDEELAQNLHEEEQARFNAEQEAEFDAEIGEASGSGDEQSAEKEKELPEEELQTFTTKPTNDKEMELWVKLKRLFEPDDGDTLWKLQRKRLSIVKSTYDVDVGCQAITRTIFRDGK</sequence>
<name>A0ABQ4YHK1_9ASTR</name>
<dbReference type="Proteomes" id="UP001151760">
    <property type="component" value="Unassembled WGS sequence"/>
</dbReference>
<evidence type="ECO:0000256" key="1">
    <source>
        <dbReference type="SAM" id="MobiDB-lite"/>
    </source>
</evidence>
<gene>
    <name evidence="2" type="ORF">Tco_0727135</name>
</gene>
<organism evidence="2 3">
    <name type="scientific">Tanacetum coccineum</name>
    <dbReference type="NCBI Taxonomy" id="301880"/>
    <lineage>
        <taxon>Eukaryota</taxon>
        <taxon>Viridiplantae</taxon>
        <taxon>Streptophyta</taxon>
        <taxon>Embryophyta</taxon>
        <taxon>Tracheophyta</taxon>
        <taxon>Spermatophyta</taxon>
        <taxon>Magnoliopsida</taxon>
        <taxon>eudicotyledons</taxon>
        <taxon>Gunneridae</taxon>
        <taxon>Pentapetalae</taxon>
        <taxon>asterids</taxon>
        <taxon>campanulids</taxon>
        <taxon>Asterales</taxon>
        <taxon>Asteraceae</taxon>
        <taxon>Asteroideae</taxon>
        <taxon>Anthemideae</taxon>
        <taxon>Anthemidinae</taxon>
        <taxon>Tanacetum</taxon>
    </lineage>
</organism>
<reference evidence="2" key="1">
    <citation type="journal article" date="2022" name="Int. J. Mol. Sci.">
        <title>Draft Genome of Tanacetum Coccineum: Genomic Comparison of Closely Related Tanacetum-Family Plants.</title>
        <authorList>
            <person name="Yamashiro T."/>
            <person name="Shiraishi A."/>
            <person name="Nakayama K."/>
            <person name="Satake H."/>
        </authorList>
    </citation>
    <scope>NUCLEOTIDE SEQUENCE</scope>
</reference>
<dbReference type="EMBL" id="BQNB010010433">
    <property type="protein sequence ID" value="GJS77254.1"/>
    <property type="molecule type" value="Genomic_DNA"/>
</dbReference>
<protein>
    <submittedName>
        <fullName evidence="2">Uncharacterized protein</fullName>
    </submittedName>
</protein>
<keyword evidence="3" id="KW-1185">Reference proteome</keyword>
<feature type="region of interest" description="Disordered" evidence="1">
    <location>
        <begin position="1"/>
        <end position="61"/>
    </location>
</feature>
<proteinExistence type="predicted"/>